<dbReference type="SUPFAM" id="SSF46689">
    <property type="entry name" value="Homeodomain-like"/>
    <property type="match status" value="1"/>
</dbReference>
<evidence type="ECO:0000259" key="2">
    <source>
        <dbReference type="Pfam" id="PF07905"/>
    </source>
</evidence>
<evidence type="ECO:0000259" key="4">
    <source>
        <dbReference type="Pfam" id="PF17853"/>
    </source>
</evidence>
<feature type="domain" description="Purine catabolism PurC-like" evidence="2">
    <location>
        <begin position="8"/>
        <end position="125"/>
    </location>
</feature>
<dbReference type="InterPro" id="IPR012914">
    <property type="entry name" value="PucR_dom"/>
</dbReference>
<dbReference type="InterPro" id="IPR041522">
    <property type="entry name" value="CdaR_GGDEF"/>
</dbReference>
<dbReference type="InterPro" id="IPR051448">
    <property type="entry name" value="CdaR-like_regulators"/>
</dbReference>
<protein>
    <recommendedName>
        <fullName evidence="7">Regulator of polyketide synthase expression</fullName>
    </recommendedName>
</protein>
<dbReference type="Pfam" id="PF13556">
    <property type="entry name" value="HTH_30"/>
    <property type="match status" value="1"/>
</dbReference>
<reference evidence="5" key="1">
    <citation type="journal article" date="2014" name="Genome Announc.">
        <title>Draft Genome Sequences of Three Alkaliphilic Bacillus Strains, Bacillus wakoensis JCM 9140T, Bacillus akibai JCM 9157T, and Bacillus hemicellulosilyticus JCM 9152T.</title>
        <authorList>
            <person name="Yuki M."/>
            <person name="Oshima K."/>
            <person name="Suda W."/>
            <person name="Oshida Y."/>
            <person name="Kitamura K."/>
            <person name="Iida T."/>
            <person name="Hattori M."/>
            <person name="Ohkuma M."/>
        </authorList>
    </citation>
    <scope>NUCLEOTIDE SEQUENCE [LARGE SCALE GENOMIC DNA]</scope>
    <source>
        <strain evidence="5">JCM 9152</strain>
    </source>
</reference>
<evidence type="ECO:0000313" key="6">
    <source>
        <dbReference type="Proteomes" id="UP000018895"/>
    </source>
</evidence>
<comment type="similarity">
    <text evidence="1">Belongs to the CdaR family.</text>
</comment>
<dbReference type="InterPro" id="IPR009057">
    <property type="entry name" value="Homeodomain-like_sf"/>
</dbReference>
<dbReference type="Pfam" id="PF17853">
    <property type="entry name" value="GGDEF_2"/>
    <property type="match status" value="1"/>
</dbReference>
<dbReference type="Proteomes" id="UP000018895">
    <property type="component" value="Unassembled WGS sequence"/>
</dbReference>
<proteinExistence type="inferred from homology"/>
<accession>W4QAU5</accession>
<feature type="domain" description="PucR C-terminal helix-turn-helix" evidence="3">
    <location>
        <begin position="493"/>
        <end position="550"/>
    </location>
</feature>
<sequence>MSIYLKDIQSLSILNKAKVHSGDHLLATKKVEWISVIEAPVESFVRQNEYVLTTGVSFSENEQSFQEFVEDIITSNAAALAIAFGPYVKEIPQSIIELAESHKLPLIELAWTTRFSDIIKEVMNLMQRHKHEYVERIELIRRALLDYILNGQSLSVVAQHVSDSIQSDVIIADKKGMIRGHNKKLNPMLEKAWQQSLNKSLLEDGLEQETENDFQWVLYDRKYYALQLSIQLTGHVQGYVVIGDFSEEPLTPTEEKKWKMLLEHVTTAIAIHFLHEQAAKEAEWRLRDDFVWELSQGSIHSTELLRSRAKSLNYQIHLPYICLILHVSNLKKSYDLHPHLPISFDHWHHECIRHIEEEAERTAKSMAIKLLVTYQHKEFVLFIETNEHNVISHANTFIERLKKRIQMLYPYVLLTWGIANQFGYSCFNESYLEAKRAIDIGRKRKGEGTISVYADTKVDRVLELLLLNKDLQEIAYSVLSSLLRYEQKRQIDLIHTFTTYHANHGNVSQTARQLNLHRQSLLYRLRKIETLTNCRLSNADDLFLLDLSIRLWLYGMEI</sequence>
<organism evidence="5 6">
    <name type="scientific">Halalkalibacter hemicellulosilyticusJCM 9152</name>
    <dbReference type="NCBI Taxonomy" id="1236971"/>
    <lineage>
        <taxon>Bacteria</taxon>
        <taxon>Bacillati</taxon>
        <taxon>Bacillota</taxon>
        <taxon>Bacilli</taxon>
        <taxon>Bacillales</taxon>
        <taxon>Bacillaceae</taxon>
        <taxon>Halalkalibacter</taxon>
    </lineage>
</organism>
<feature type="domain" description="CdaR GGDEF-like" evidence="4">
    <location>
        <begin position="301"/>
        <end position="440"/>
    </location>
</feature>
<dbReference type="PANTHER" id="PTHR33744">
    <property type="entry name" value="CARBOHYDRATE DIACID REGULATOR"/>
    <property type="match status" value="1"/>
</dbReference>
<dbReference type="RefSeq" id="WP_035340284.1">
    <property type="nucleotide sequence ID" value="NZ_BAUU01000002.1"/>
</dbReference>
<gene>
    <name evidence="5" type="ORF">JCM9152_432</name>
</gene>
<dbReference type="PANTHER" id="PTHR33744:SF1">
    <property type="entry name" value="DNA-BINDING TRANSCRIPTIONAL ACTIVATOR ADER"/>
    <property type="match status" value="1"/>
</dbReference>
<dbReference type="InterPro" id="IPR042070">
    <property type="entry name" value="PucR_C-HTH_sf"/>
</dbReference>
<dbReference type="STRING" id="1236971.JCM9152_432"/>
<dbReference type="Pfam" id="PF07905">
    <property type="entry name" value="PucR"/>
    <property type="match status" value="1"/>
</dbReference>
<dbReference type="InterPro" id="IPR025736">
    <property type="entry name" value="PucR_C-HTH_dom"/>
</dbReference>
<evidence type="ECO:0000256" key="1">
    <source>
        <dbReference type="ARBA" id="ARBA00006754"/>
    </source>
</evidence>
<dbReference type="EMBL" id="BAUU01000002">
    <property type="protein sequence ID" value="GAE29092.1"/>
    <property type="molecule type" value="Genomic_DNA"/>
</dbReference>
<name>W4QAU5_9BACI</name>
<evidence type="ECO:0000313" key="5">
    <source>
        <dbReference type="EMBL" id="GAE29092.1"/>
    </source>
</evidence>
<keyword evidence="6" id="KW-1185">Reference proteome</keyword>
<comment type="caution">
    <text evidence="5">The sequence shown here is derived from an EMBL/GenBank/DDBJ whole genome shotgun (WGS) entry which is preliminary data.</text>
</comment>
<dbReference type="AlphaFoldDB" id="W4QAU5"/>
<evidence type="ECO:0000259" key="3">
    <source>
        <dbReference type="Pfam" id="PF13556"/>
    </source>
</evidence>
<evidence type="ECO:0008006" key="7">
    <source>
        <dbReference type="Google" id="ProtNLM"/>
    </source>
</evidence>
<dbReference type="Gene3D" id="1.10.10.2840">
    <property type="entry name" value="PucR C-terminal helix-turn-helix domain"/>
    <property type="match status" value="1"/>
</dbReference>
<dbReference type="OrthoDB" id="142218at2"/>